<organism evidence="2 3">
    <name type="scientific">Albidovulum aquaemixtae</name>
    <dbReference type="NCBI Taxonomy" id="1542388"/>
    <lineage>
        <taxon>Bacteria</taxon>
        <taxon>Pseudomonadati</taxon>
        <taxon>Pseudomonadota</taxon>
        <taxon>Alphaproteobacteria</taxon>
        <taxon>Rhodobacterales</taxon>
        <taxon>Paracoccaceae</taxon>
        <taxon>Albidovulum</taxon>
    </lineage>
</organism>
<feature type="domain" description="HTH lysR-type" evidence="1">
    <location>
        <begin position="1"/>
        <end position="23"/>
    </location>
</feature>
<dbReference type="Gene3D" id="1.10.10.10">
    <property type="entry name" value="Winged helix-like DNA-binding domain superfamily/Winged helix DNA-binding domain"/>
    <property type="match status" value="1"/>
</dbReference>
<name>A0A2R8B2B0_9RHOB</name>
<dbReference type="Proteomes" id="UP000244924">
    <property type="component" value="Unassembled WGS sequence"/>
</dbReference>
<dbReference type="InterPro" id="IPR000847">
    <property type="entry name" value="LysR_HTH_N"/>
</dbReference>
<dbReference type="PROSITE" id="PS50931">
    <property type="entry name" value="HTH_LYSR"/>
    <property type="match status" value="1"/>
</dbReference>
<gene>
    <name evidence="2" type="ORF">DEA8626_00191</name>
</gene>
<dbReference type="SUPFAM" id="SSF46785">
    <property type="entry name" value="Winged helix' DNA-binding domain"/>
    <property type="match status" value="1"/>
</dbReference>
<evidence type="ECO:0000259" key="1">
    <source>
        <dbReference type="PROSITE" id="PS50931"/>
    </source>
</evidence>
<evidence type="ECO:0000313" key="2">
    <source>
        <dbReference type="EMBL" id="SPH16680.1"/>
    </source>
</evidence>
<keyword evidence="3" id="KW-1185">Reference proteome</keyword>
<protein>
    <recommendedName>
        <fullName evidence="1">HTH lysR-type domain-containing protein</fullName>
    </recommendedName>
</protein>
<accession>A0A2R8B2B0</accession>
<reference evidence="2 3" key="1">
    <citation type="submission" date="2018-03" db="EMBL/GenBank/DDBJ databases">
        <authorList>
            <person name="Keele B.F."/>
        </authorList>
    </citation>
    <scope>NUCLEOTIDE SEQUENCE [LARGE SCALE GENOMIC DNA]</scope>
    <source>
        <strain evidence="2 3">CECT 8626</strain>
    </source>
</reference>
<dbReference type="EMBL" id="OMOQ01000001">
    <property type="protein sequence ID" value="SPH16680.1"/>
    <property type="molecule type" value="Genomic_DNA"/>
</dbReference>
<dbReference type="AlphaFoldDB" id="A0A2R8B2B0"/>
<dbReference type="InterPro" id="IPR036388">
    <property type="entry name" value="WH-like_DNA-bd_sf"/>
</dbReference>
<dbReference type="InterPro" id="IPR036390">
    <property type="entry name" value="WH_DNA-bd_sf"/>
</dbReference>
<evidence type="ECO:0000313" key="3">
    <source>
        <dbReference type="Proteomes" id="UP000244924"/>
    </source>
</evidence>
<sequence>MTDFERRLGQRLIARSARGYALTSQGRALLEQAEGLRAISARLAAFARTGERVRLTACIGPHSFWRVT</sequence>
<dbReference type="GO" id="GO:0003700">
    <property type="term" value="F:DNA-binding transcription factor activity"/>
    <property type="evidence" value="ECO:0007669"/>
    <property type="project" value="InterPro"/>
</dbReference>
<proteinExistence type="predicted"/>